<proteinExistence type="predicted"/>
<reference evidence="1" key="1">
    <citation type="journal article" date="2020" name="Stud. Mycol.">
        <title>101 Dothideomycetes genomes: a test case for predicting lifestyles and emergence of pathogens.</title>
        <authorList>
            <person name="Haridas S."/>
            <person name="Albert R."/>
            <person name="Binder M."/>
            <person name="Bloem J."/>
            <person name="Labutti K."/>
            <person name="Salamov A."/>
            <person name="Andreopoulos B."/>
            <person name="Baker S."/>
            <person name="Barry K."/>
            <person name="Bills G."/>
            <person name="Bluhm B."/>
            <person name="Cannon C."/>
            <person name="Castanera R."/>
            <person name="Culley D."/>
            <person name="Daum C."/>
            <person name="Ezra D."/>
            <person name="Gonzalez J."/>
            <person name="Henrissat B."/>
            <person name="Kuo A."/>
            <person name="Liang C."/>
            <person name="Lipzen A."/>
            <person name="Lutzoni F."/>
            <person name="Magnuson J."/>
            <person name="Mondo S."/>
            <person name="Nolan M."/>
            <person name="Ohm R."/>
            <person name="Pangilinan J."/>
            <person name="Park H.-J."/>
            <person name="Ramirez L."/>
            <person name="Alfaro M."/>
            <person name="Sun H."/>
            <person name="Tritt A."/>
            <person name="Yoshinaga Y."/>
            <person name="Zwiers L.-H."/>
            <person name="Turgeon B."/>
            <person name="Goodwin S."/>
            <person name="Spatafora J."/>
            <person name="Crous P."/>
            <person name="Grigoriev I."/>
        </authorList>
    </citation>
    <scope>NUCLEOTIDE SEQUENCE</scope>
    <source>
        <strain evidence="1">ATCC 16933</strain>
    </source>
</reference>
<protein>
    <submittedName>
        <fullName evidence="1">Uncharacterized protein</fullName>
    </submittedName>
</protein>
<dbReference type="Proteomes" id="UP000799766">
    <property type="component" value="Unassembled WGS sequence"/>
</dbReference>
<evidence type="ECO:0000313" key="1">
    <source>
        <dbReference type="EMBL" id="KAF2461843.1"/>
    </source>
</evidence>
<gene>
    <name evidence="1" type="ORF">BDY21DRAFT_1956</name>
</gene>
<dbReference type="AlphaFoldDB" id="A0A6A6PEL7"/>
<evidence type="ECO:0000313" key="2">
    <source>
        <dbReference type="Proteomes" id="UP000799766"/>
    </source>
</evidence>
<accession>A0A6A6PEL7</accession>
<sequence length="187" mass="19883">MMDVEAAEKRRWCARVNMSCASALASLSRRAVRAFPTPVCPVAEPAPAQGCWPGPGGEAGTTPGSRAHRYGGVALGLEAAVGGPDGYCWTAFTDAGSFRASHRRRAALRRCPALPTCRLRGSRVTPQCPLSGLPGRIGDASWTGLGWLRGILPPSILGDAYILDLRSAMVAAARTLQARACRRVRWK</sequence>
<name>A0A6A6PEL7_9PEZI</name>
<keyword evidence="2" id="KW-1185">Reference proteome</keyword>
<organism evidence="1 2">
    <name type="scientific">Lineolata rhizophorae</name>
    <dbReference type="NCBI Taxonomy" id="578093"/>
    <lineage>
        <taxon>Eukaryota</taxon>
        <taxon>Fungi</taxon>
        <taxon>Dikarya</taxon>
        <taxon>Ascomycota</taxon>
        <taxon>Pezizomycotina</taxon>
        <taxon>Dothideomycetes</taxon>
        <taxon>Dothideomycetes incertae sedis</taxon>
        <taxon>Lineolatales</taxon>
        <taxon>Lineolataceae</taxon>
        <taxon>Lineolata</taxon>
    </lineage>
</organism>
<dbReference type="EMBL" id="MU001670">
    <property type="protein sequence ID" value="KAF2461843.1"/>
    <property type="molecule type" value="Genomic_DNA"/>
</dbReference>